<dbReference type="AlphaFoldDB" id="A0A0N4T0R0"/>
<dbReference type="WBParaSite" id="BPAG_0000171901-mRNA-1">
    <property type="protein sequence ID" value="BPAG_0000171901-mRNA-1"/>
    <property type="gene ID" value="BPAG_0000171901"/>
</dbReference>
<evidence type="ECO:0000313" key="2">
    <source>
        <dbReference type="Proteomes" id="UP000278627"/>
    </source>
</evidence>
<proteinExistence type="predicted"/>
<organism evidence="3">
    <name type="scientific">Brugia pahangi</name>
    <name type="common">Filarial nematode worm</name>
    <dbReference type="NCBI Taxonomy" id="6280"/>
    <lineage>
        <taxon>Eukaryota</taxon>
        <taxon>Metazoa</taxon>
        <taxon>Ecdysozoa</taxon>
        <taxon>Nematoda</taxon>
        <taxon>Chromadorea</taxon>
        <taxon>Rhabditida</taxon>
        <taxon>Spirurina</taxon>
        <taxon>Spiruromorpha</taxon>
        <taxon>Filarioidea</taxon>
        <taxon>Onchocercidae</taxon>
        <taxon>Brugia</taxon>
    </lineage>
</organism>
<evidence type="ECO:0000313" key="1">
    <source>
        <dbReference type="EMBL" id="VDN82886.1"/>
    </source>
</evidence>
<reference evidence="1 2" key="2">
    <citation type="submission" date="2018-11" db="EMBL/GenBank/DDBJ databases">
        <authorList>
            <consortium name="Pathogen Informatics"/>
        </authorList>
    </citation>
    <scope>NUCLEOTIDE SEQUENCE [LARGE SCALE GENOMIC DNA]</scope>
</reference>
<name>A0A0N4T0R0_BRUPA</name>
<gene>
    <name evidence="1" type="ORF">BPAG_LOCUS1700</name>
</gene>
<protein>
    <submittedName>
        <fullName evidence="3">DNA-directed RNA polymerase</fullName>
    </submittedName>
</protein>
<evidence type="ECO:0000313" key="3">
    <source>
        <dbReference type="WBParaSite" id="BPAG_0000171901-mRNA-1"/>
    </source>
</evidence>
<accession>A0A0N4T0R0</accession>
<dbReference type="EMBL" id="UZAD01000155">
    <property type="protein sequence ID" value="VDN82886.1"/>
    <property type="molecule type" value="Genomic_DNA"/>
</dbReference>
<reference evidence="3" key="1">
    <citation type="submission" date="2017-02" db="UniProtKB">
        <authorList>
            <consortium name="WormBaseParasite"/>
        </authorList>
    </citation>
    <scope>IDENTIFICATION</scope>
</reference>
<dbReference type="Proteomes" id="UP000278627">
    <property type="component" value="Unassembled WGS sequence"/>
</dbReference>
<keyword evidence="2" id="KW-1185">Reference proteome</keyword>
<sequence length="50" mass="5756">MYGTKVALKMLTLIPKTGIAFFPDPHHQMEMVHMESKPFQKSPAKQHPIH</sequence>